<dbReference type="STRING" id="1518501.CQ10_00920"/>
<gene>
    <name evidence="2" type="ORF">CP49_19005</name>
</gene>
<dbReference type="PANTHER" id="PTHR34989">
    <property type="entry name" value="PROTEIN HDED"/>
    <property type="match status" value="1"/>
</dbReference>
<accession>A0A0R3LHB0</accession>
<evidence type="ECO:0000256" key="1">
    <source>
        <dbReference type="SAM" id="Phobius"/>
    </source>
</evidence>
<dbReference type="InterPro" id="IPR052712">
    <property type="entry name" value="Acid_resist_chaperone_HdeD"/>
</dbReference>
<reference evidence="2 3" key="1">
    <citation type="submission" date="2014-03" db="EMBL/GenBank/DDBJ databases">
        <title>Bradyrhizobium valentinum sp. nov., isolated from effective nodules of Lupinus mariae-josephae, a lupine endemic of basic-lime soils in Eastern Spain.</title>
        <authorList>
            <person name="Duran D."/>
            <person name="Rey L."/>
            <person name="Navarro A."/>
            <person name="Busquets A."/>
            <person name="Imperial J."/>
            <person name="Ruiz-Argueso T."/>
        </authorList>
    </citation>
    <scope>NUCLEOTIDE SEQUENCE [LARGE SCALE GENOMIC DNA]</scope>
    <source>
        <strain evidence="2 3">LmjM3</strain>
    </source>
</reference>
<name>A0A0R3LHB0_9BRAD</name>
<feature type="transmembrane region" description="Helical" evidence="1">
    <location>
        <begin position="75"/>
        <end position="94"/>
    </location>
</feature>
<dbReference type="InterPro" id="IPR005325">
    <property type="entry name" value="DUF308_memb"/>
</dbReference>
<keyword evidence="1" id="KW-0812">Transmembrane</keyword>
<feature type="transmembrane region" description="Helical" evidence="1">
    <location>
        <begin position="130"/>
        <end position="150"/>
    </location>
</feature>
<dbReference type="Pfam" id="PF03729">
    <property type="entry name" value="DUF308"/>
    <property type="match status" value="1"/>
</dbReference>
<keyword evidence="3" id="KW-1185">Reference proteome</keyword>
<dbReference type="RefSeq" id="WP_057850955.1">
    <property type="nucleotide sequence ID" value="NZ_LLXX01000096.1"/>
</dbReference>
<dbReference type="AlphaFoldDB" id="A0A0R3LHB0"/>
<proteinExistence type="predicted"/>
<organism evidence="2 3">
    <name type="scientific">Bradyrhizobium valentinum</name>
    <dbReference type="NCBI Taxonomy" id="1518501"/>
    <lineage>
        <taxon>Bacteria</taxon>
        <taxon>Pseudomonadati</taxon>
        <taxon>Pseudomonadota</taxon>
        <taxon>Alphaproteobacteria</taxon>
        <taxon>Hyphomicrobiales</taxon>
        <taxon>Nitrobacteraceae</taxon>
        <taxon>Bradyrhizobium</taxon>
    </lineage>
</organism>
<dbReference type="PANTHER" id="PTHR34989:SF1">
    <property type="entry name" value="PROTEIN HDED"/>
    <property type="match status" value="1"/>
</dbReference>
<evidence type="ECO:0008006" key="4">
    <source>
        <dbReference type="Google" id="ProtNLM"/>
    </source>
</evidence>
<feature type="transmembrane region" description="Helical" evidence="1">
    <location>
        <begin position="157"/>
        <end position="180"/>
    </location>
</feature>
<keyword evidence="1" id="KW-0472">Membrane</keyword>
<evidence type="ECO:0000313" key="2">
    <source>
        <dbReference type="EMBL" id="KRR07191.1"/>
    </source>
</evidence>
<keyword evidence="1" id="KW-1133">Transmembrane helix</keyword>
<feature type="transmembrane region" description="Helical" evidence="1">
    <location>
        <begin position="19"/>
        <end position="39"/>
    </location>
</feature>
<evidence type="ECO:0000313" key="3">
    <source>
        <dbReference type="Proteomes" id="UP000051913"/>
    </source>
</evidence>
<sequence length="187" mass="19984">MTTYDNSSPIGATDLPAPSFWVCVLLGLMMIGAGFLVLGDIMLVTLISTIFIGWVSIIAGAFEIVHAFWTKGWGGFVWQVLLGILYVAFGIVLVGQPVESALILTYVLGLVFLISGVVRILLGISHWREAGWIMLLSGAFGVLAGLVILTGFPMTGLWVLGFLLGIDLISHGIGWLAYAWKPTTSAA</sequence>
<dbReference type="GO" id="GO:0005886">
    <property type="term" value="C:plasma membrane"/>
    <property type="evidence" value="ECO:0007669"/>
    <property type="project" value="TreeGrafter"/>
</dbReference>
<protein>
    <recommendedName>
        <fullName evidence="4">HdeD protein</fullName>
    </recommendedName>
</protein>
<dbReference type="Proteomes" id="UP000051913">
    <property type="component" value="Unassembled WGS sequence"/>
</dbReference>
<comment type="caution">
    <text evidence="2">The sequence shown here is derived from an EMBL/GenBank/DDBJ whole genome shotgun (WGS) entry which is preliminary data.</text>
</comment>
<feature type="transmembrane region" description="Helical" evidence="1">
    <location>
        <begin position="101"/>
        <end position="124"/>
    </location>
</feature>
<dbReference type="EMBL" id="LLXX01000096">
    <property type="protein sequence ID" value="KRR07191.1"/>
    <property type="molecule type" value="Genomic_DNA"/>
</dbReference>
<feature type="transmembrane region" description="Helical" evidence="1">
    <location>
        <begin position="46"/>
        <end position="69"/>
    </location>
</feature>